<accession>A0ABP1CXI6</accession>
<evidence type="ECO:0000256" key="1">
    <source>
        <dbReference type="ARBA" id="ARBA00022723"/>
    </source>
</evidence>
<keyword evidence="2" id="KW-0863">Zinc-finger</keyword>
<protein>
    <recommendedName>
        <fullName evidence="5">Chromo domain-containing protein</fullName>
    </recommendedName>
</protein>
<feature type="compositionally biased region" description="Polar residues" evidence="4">
    <location>
        <begin position="55"/>
        <end position="71"/>
    </location>
</feature>
<evidence type="ECO:0000313" key="7">
    <source>
        <dbReference type="Proteomes" id="UP001497453"/>
    </source>
</evidence>
<dbReference type="EMBL" id="OZ037954">
    <property type="protein sequence ID" value="CAL1699374.1"/>
    <property type="molecule type" value="Genomic_DNA"/>
</dbReference>
<feature type="compositionally biased region" description="Polar residues" evidence="4">
    <location>
        <begin position="1"/>
        <end position="29"/>
    </location>
</feature>
<feature type="compositionally biased region" description="Low complexity" evidence="4">
    <location>
        <begin position="825"/>
        <end position="845"/>
    </location>
</feature>
<dbReference type="InterPro" id="IPR019787">
    <property type="entry name" value="Znf_PHD-finger"/>
</dbReference>
<keyword evidence="7" id="KW-1185">Reference proteome</keyword>
<dbReference type="SUPFAM" id="SSF57903">
    <property type="entry name" value="FYVE/PHD zinc finger"/>
    <property type="match status" value="1"/>
</dbReference>
<keyword evidence="3" id="KW-0862">Zinc</keyword>
<evidence type="ECO:0000259" key="5">
    <source>
        <dbReference type="PROSITE" id="PS50013"/>
    </source>
</evidence>
<reference evidence="7" key="1">
    <citation type="submission" date="2024-04" db="EMBL/GenBank/DDBJ databases">
        <authorList>
            <person name="Shaw F."/>
            <person name="Minotto A."/>
        </authorList>
    </citation>
    <scope>NUCLEOTIDE SEQUENCE [LARGE SCALE GENOMIC DNA]</scope>
</reference>
<dbReference type="InterPro" id="IPR000953">
    <property type="entry name" value="Chromo/chromo_shadow_dom"/>
</dbReference>
<evidence type="ECO:0000256" key="2">
    <source>
        <dbReference type="ARBA" id="ARBA00022771"/>
    </source>
</evidence>
<feature type="region of interest" description="Disordered" evidence="4">
    <location>
        <begin position="53"/>
        <end position="186"/>
    </location>
</feature>
<dbReference type="PROSITE" id="PS50013">
    <property type="entry name" value="CHROMO_2"/>
    <property type="match status" value="1"/>
</dbReference>
<dbReference type="SUPFAM" id="SSF54160">
    <property type="entry name" value="Chromo domain-like"/>
    <property type="match status" value="1"/>
</dbReference>
<feature type="region of interest" description="Disordered" evidence="4">
    <location>
        <begin position="1"/>
        <end position="38"/>
    </location>
</feature>
<feature type="region of interest" description="Disordered" evidence="4">
    <location>
        <begin position="418"/>
        <end position="476"/>
    </location>
</feature>
<keyword evidence="1" id="KW-0479">Metal-binding</keyword>
<proteinExistence type="predicted"/>
<dbReference type="InterPro" id="IPR013083">
    <property type="entry name" value="Znf_RING/FYVE/PHD"/>
</dbReference>
<feature type="region of interest" description="Disordered" evidence="4">
    <location>
        <begin position="677"/>
        <end position="703"/>
    </location>
</feature>
<organism evidence="6 7">
    <name type="scientific">Somion occarium</name>
    <dbReference type="NCBI Taxonomy" id="3059160"/>
    <lineage>
        <taxon>Eukaryota</taxon>
        <taxon>Fungi</taxon>
        <taxon>Dikarya</taxon>
        <taxon>Basidiomycota</taxon>
        <taxon>Agaricomycotina</taxon>
        <taxon>Agaricomycetes</taxon>
        <taxon>Polyporales</taxon>
        <taxon>Cerrenaceae</taxon>
        <taxon>Somion</taxon>
    </lineage>
</organism>
<feature type="region of interest" description="Disordered" evidence="4">
    <location>
        <begin position="570"/>
        <end position="616"/>
    </location>
</feature>
<sequence length="1079" mass="117651">MHPQRLPQTKWIQYTPPTGGSQMPNQSEVPSMRRDVSHPVPAYGQQHLSYAGVHSHTSAPSLQRGDQSGVSGFSYAPYAPGVGREQQHATHLNSQVPPSTMHPGPNSTQRYGPQDVAYPNPNPATNRTAPYAPFLAHPESTSTSQFRYGHQDFGRTQQYASSPTGQAYQHPAIGRGPIPPSPVSPIDQNRLDRTLLEMHQLVAAGFDTVHRNQAELLDRVTQVQDRSRLETFQLLDQFRSKVLSSFQTVHARLDHVERSVGKPNELPANSKAVGTEKSLKDRLQDMECTLLEILEKSNDPEADRLPPHITREIGTSPHIQPEYRDAAIEALVLPLVDVGVEARMADARPLGSVDVAVETTPTLQVDQGVDPPSPKSLAQADTSCHLAEQASSPFTPPRVPPPFHVSPIVALHTRFPGTPIRQETLGPAQWSRDSSHDSSDNLFGSPVPSGTQSPASEFDPVPLIRSDSEESVPIRDADLSLSSRTTTPIALQVANRDATPPSSNSSDVTAVDQGASALCTPQVRPQPLGSPSRVDDTIETIGSSATPIVNRPLDIPPCVDLSNSLSQIDSASPIHGTGSIEINSLHTTGPQAQDKTSRSPRPTSDESDTFRPSTTFTVTSPHICASLQLEPTSPVHQNEISVLNTLSVPNAQSQLASPTSDRDPIQRPVFPIHRNQAAQASPLHEPTSPSLSMRSPSPVHRTSGASISDLRFEVFGGMTVENWLQGPLPPMFGEPRRSDHSQKNASSESAGTSGDEQNSLNVPSLTSNRTVSPPIYEDPKPDVMALFDDPEPEPALSTPTLSFSTPVDALSPPFVGRKRSLSISSLSSLSDLSPPNSSRRSPAPSEQLSTITTSSSSVPLAHSRRSGRRPKKKQKFTEFIDFLTSKKRKGRPPKVSAKSRSALKEILDPVVDCDWPEVTSPTGSEEMSIQCTGCLSWYHLSCVGVTEDHECLRTDKSFYCPPCQATREIYGKIRKVTSVKDDTCARPSCTNPSLAEPGRFFVDHIIGRKPHCGNPGSFRWLVKWEGYPIADASWQTQADFPRSEYYTCAFDERARREGHDVSDYNSNILLREARDAGWR</sequence>
<feature type="compositionally biased region" description="Polar residues" evidence="4">
    <location>
        <begin position="89"/>
        <end position="98"/>
    </location>
</feature>
<dbReference type="InterPro" id="IPR016197">
    <property type="entry name" value="Chromo-like_dom_sf"/>
</dbReference>
<feature type="compositionally biased region" description="Polar residues" evidence="4">
    <location>
        <begin position="154"/>
        <end position="167"/>
    </location>
</feature>
<feature type="compositionally biased region" description="Polar residues" evidence="4">
    <location>
        <begin position="846"/>
        <end position="858"/>
    </location>
</feature>
<dbReference type="Gene3D" id="2.40.50.40">
    <property type="match status" value="1"/>
</dbReference>
<name>A0ABP1CXI6_9APHY</name>
<evidence type="ECO:0000256" key="4">
    <source>
        <dbReference type="SAM" id="MobiDB-lite"/>
    </source>
</evidence>
<dbReference type="Proteomes" id="UP001497453">
    <property type="component" value="Chromosome 11"/>
</dbReference>
<feature type="compositionally biased region" description="Polar residues" evidence="4">
    <location>
        <begin position="580"/>
        <end position="602"/>
    </location>
</feature>
<gene>
    <name evidence="6" type="ORF">GFSPODELE1_LOCUS2641</name>
</gene>
<feature type="domain" description="Chromo" evidence="5">
    <location>
        <begin position="1000"/>
        <end position="1053"/>
    </location>
</feature>
<evidence type="ECO:0000256" key="3">
    <source>
        <dbReference type="ARBA" id="ARBA00022833"/>
    </source>
</evidence>
<dbReference type="InterPro" id="IPR011011">
    <property type="entry name" value="Znf_FYVE_PHD"/>
</dbReference>
<feature type="compositionally biased region" description="Polar residues" evidence="4">
    <location>
        <begin position="743"/>
        <end position="771"/>
    </location>
</feature>
<feature type="compositionally biased region" description="Low complexity" evidence="4">
    <location>
        <begin position="117"/>
        <end position="133"/>
    </location>
</feature>
<evidence type="ECO:0000313" key="6">
    <source>
        <dbReference type="EMBL" id="CAL1699374.1"/>
    </source>
</evidence>
<feature type="region of interest" description="Disordered" evidence="4">
    <location>
        <begin position="362"/>
        <end position="400"/>
    </location>
</feature>
<feature type="compositionally biased region" description="Basic and acidic residues" evidence="4">
    <location>
        <begin position="466"/>
        <end position="476"/>
    </location>
</feature>
<feature type="region of interest" description="Disordered" evidence="4">
    <location>
        <begin position="825"/>
        <end position="873"/>
    </location>
</feature>
<dbReference type="Gene3D" id="3.30.40.10">
    <property type="entry name" value="Zinc/RING finger domain, C3HC4 (zinc finger)"/>
    <property type="match status" value="1"/>
</dbReference>
<feature type="region of interest" description="Disordered" evidence="4">
    <location>
        <begin position="726"/>
        <end position="807"/>
    </location>
</feature>
<dbReference type="Pfam" id="PF00628">
    <property type="entry name" value="PHD"/>
    <property type="match status" value="1"/>
</dbReference>
<feature type="compositionally biased region" description="Basic residues" evidence="4">
    <location>
        <begin position="862"/>
        <end position="873"/>
    </location>
</feature>